<dbReference type="PANTHER" id="PTHR32089">
    <property type="entry name" value="METHYL-ACCEPTING CHEMOTAXIS PROTEIN MCPB"/>
    <property type="match status" value="1"/>
</dbReference>
<keyword evidence="5" id="KW-1133">Transmembrane helix</keyword>
<sequence>MAASETEKSISSPSHTRTKLFLMLLLPSLPGLALLALIIYLSVEAGPGTEPQLSTLIPASLVIAALIPLSLILSYTLLNRSFLRRVFEIKQTFEEIKNRQGDISASLPVKGEDEIGRLGMAYNDFAQSLKRMIAQSRQRSVNVSLGAAQLQSIIQRVHRAAEQQSSQASLVFQASEEATQAINEIASHTQMIAQRNEHNLQEINASNGELSRIQDQVTAIGEEVSRFQQIVARLSENSGEVIDVLAMVQGFSEQTNLLALNASIEAARAGEAGRGFAVVADEVRNLSLKVSEATQRIDRSIAEMTSLVESTRTGSNNIMSHVRDTDTFISTTHGKFSELLHDFDALHNQLGEISAAVEQLSYANSATHDNISSINQLSDSIRDEIEISARHSRTLEEATEEMQELLSNFRIGFGGFEDIISTSRNWAREVEQQLQTLAKEGHDLFDHNYRRTNPNQLPEKYDTRYVDAYERALQPLFDRFIEQRPEFMIASAFDINGYLPAHNAKVSRPMTGDFNTDNALSRHRRLYAANRAEKRRATNTAPFLLQTFIRDTGEILNSISVPLYIGGRHWGNFCTGFLPERLLEIDAERSAR</sequence>
<dbReference type="PROSITE" id="PS50111">
    <property type="entry name" value="CHEMOTAXIS_TRANSDUC_2"/>
    <property type="match status" value="1"/>
</dbReference>
<dbReference type="Pfam" id="PF00672">
    <property type="entry name" value="HAMP"/>
    <property type="match status" value="1"/>
</dbReference>
<evidence type="ECO:0000259" key="6">
    <source>
        <dbReference type="PROSITE" id="PS50111"/>
    </source>
</evidence>
<evidence type="ECO:0000256" key="1">
    <source>
        <dbReference type="ARBA" id="ARBA00004370"/>
    </source>
</evidence>
<dbReference type="PANTHER" id="PTHR32089:SF112">
    <property type="entry name" value="LYSOZYME-LIKE PROTEIN-RELATED"/>
    <property type="match status" value="1"/>
</dbReference>
<accession>A0ABQ1K1H1</accession>
<keyword evidence="5" id="KW-0812">Transmembrane</keyword>
<keyword evidence="5" id="KW-0472">Membrane</keyword>
<dbReference type="PROSITE" id="PS50885">
    <property type="entry name" value="HAMP"/>
    <property type="match status" value="1"/>
</dbReference>
<dbReference type="Pfam" id="PF00015">
    <property type="entry name" value="MCPsignal"/>
    <property type="match status" value="1"/>
</dbReference>
<gene>
    <name evidence="8" type="ORF">GCM10011352_07510</name>
</gene>
<protein>
    <submittedName>
        <fullName evidence="8">Methyl-accepting chemotaxis protein</fullName>
    </submittedName>
</protein>
<evidence type="ECO:0000259" key="7">
    <source>
        <dbReference type="PROSITE" id="PS50885"/>
    </source>
</evidence>
<comment type="similarity">
    <text evidence="3">Belongs to the methyl-accepting chemotaxis (MCP) protein family.</text>
</comment>
<dbReference type="Proteomes" id="UP000629025">
    <property type="component" value="Unassembled WGS sequence"/>
</dbReference>
<feature type="domain" description="Methyl-accepting transducer" evidence="6">
    <location>
        <begin position="139"/>
        <end position="375"/>
    </location>
</feature>
<comment type="subcellular location">
    <subcellularLocation>
        <location evidence="1">Membrane</location>
    </subcellularLocation>
</comment>
<dbReference type="InterPro" id="IPR004089">
    <property type="entry name" value="MCPsignal_dom"/>
</dbReference>
<name>A0ABQ1K1H1_9GAMM</name>
<feature type="transmembrane region" description="Helical" evidence="5">
    <location>
        <begin position="55"/>
        <end position="78"/>
    </location>
</feature>
<dbReference type="SUPFAM" id="SSF58104">
    <property type="entry name" value="Methyl-accepting chemotaxis protein (MCP) signaling domain"/>
    <property type="match status" value="1"/>
</dbReference>
<dbReference type="SMART" id="SM00304">
    <property type="entry name" value="HAMP"/>
    <property type="match status" value="1"/>
</dbReference>
<reference evidence="9" key="1">
    <citation type="journal article" date="2019" name="Int. J. Syst. Evol. Microbiol.">
        <title>The Global Catalogue of Microorganisms (GCM) 10K type strain sequencing project: providing services to taxonomists for standard genome sequencing and annotation.</title>
        <authorList>
            <consortium name="The Broad Institute Genomics Platform"/>
            <consortium name="The Broad Institute Genome Sequencing Center for Infectious Disease"/>
            <person name="Wu L."/>
            <person name="Ma J."/>
        </authorList>
    </citation>
    <scope>NUCLEOTIDE SEQUENCE [LARGE SCALE GENOMIC DNA]</scope>
    <source>
        <strain evidence="9">CGMCC 1.15341</strain>
    </source>
</reference>
<feature type="domain" description="HAMP" evidence="7">
    <location>
        <begin position="80"/>
        <end position="134"/>
    </location>
</feature>
<feature type="transmembrane region" description="Helical" evidence="5">
    <location>
        <begin position="20"/>
        <end position="43"/>
    </location>
</feature>
<dbReference type="SMART" id="SM00283">
    <property type="entry name" value="MA"/>
    <property type="match status" value="1"/>
</dbReference>
<evidence type="ECO:0000256" key="2">
    <source>
        <dbReference type="ARBA" id="ARBA00023224"/>
    </source>
</evidence>
<dbReference type="CDD" id="cd06225">
    <property type="entry name" value="HAMP"/>
    <property type="match status" value="1"/>
</dbReference>
<evidence type="ECO:0000313" key="9">
    <source>
        <dbReference type="Proteomes" id="UP000629025"/>
    </source>
</evidence>
<dbReference type="EMBL" id="BMIJ01000001">
    <property type="protein sequence ID" value="GGB84152.1"/>
    <property type="molecule type" value="Genomic_DNA"/>
</dbReference>
<dbReference type="Gene3D" id="1.10.287.950">
    <property type="entry name" value="Methyl-accepting chemotaxis protein"/>
    <property type="match status" value="1"/>
</dbReference>
<evidence type="ECO:0000256" key="4">
    <source>
        <dbReference type="PROSITE-ProRule" id="PRU00284"/>
    </source>
</evidence>
<keyword evidence="9" id="KW-1185">Reference proteome</keyword>
<evidence type="ECO:0000313" key="8">
    <source>
        <dbReference type="EMBL" id="GGB84152.1"/>
    </source>
</evidence>
<keyword evidence="2 4" id="KW-0807">Transducer</keyword>
<evidence type="ECO:0000256" key="3">
    <source>
        <dbReference type="ARBA" id="ARBA00029447"/>
    </source>
</evidence>
<evidence type="ECO:0000256" key="5">
    <source>
        <dbReference type="SAM" id="Phobius"/>
    </source>
</evidence>
<proteinExistence type="inferred from homology"/>
<organism evidence="8 9">
    <name type="scientific">Marinobacterium zhoushanense</name>
    <dbReference type="NCBI Taxonomy" id="1679163"/>
    <lineage>
        <taxon>Bacteria</taxon>
        <taxon>Pseudomonadati</taxon>
        <taxon>Pseudomonadota</taxon>
        <taxon>Gammaproteobacteria</taxon>
        <taxon>Oceanospirillales</taxon>
        <taxon>Oceanospirillaceae</taxon>
        <taxon>Marinobacterium</taxon>
    </lineage>
</organism>
<dbReference type="InterPro" id="IPR003660">
    <property type="entry name" value="HAMP_dom"/>
</dbReference>
<dbReference type="RefSeq" id="WP_188745741.1">
    <property type="nucleotide sequence ID" value="NZ_BMIJ01000001.1"/>
</dbReference>
<comment type="caution">
    <text evidence="8">The sequence shown here is derived from an EMBL/GenBank/DDBJ whole genome shotgun (WGS) entry which is preliminary data.</text>
</comment>